<evidence type="ECO:0000259" key="6">
    <source>
        <dbReference type="PROSITE" id="PS50011"/>
    </source>
</evidence>
<dbReference type="VEuPathDB" id="PlasmoDB:PRCDC_0310700"/>
<accession>A0A151L3M1</accession>
<evidence type="ECO:0000256" key="3">
    <source>
        <dbReference type="ARBA" id="ARBA00022741"/>
    </source>
</evidence>
<dbReference type="InterPro" id="IPR000719">
    <property type="entry name" value="Prot_kinase_dom"/>
</dbReference>
<dbReference type="GeneID" id="30953499"/>
<dbReference type="Pfam" id="PF00069">
    <property type="entry name" value="Pkinase"/>
    <property type="match status" value="1"/>
</dbReference>
<evidence type="ECO:0000313" key="8">
    <source>
        <dbReference type="Proteomes" id="UP000076359"/>
    </source>
</evidence>
<evidence type="ECO:0000256" key="1">
    <source>
        <dbReference type="ARBA" id="ARBA00022527"/>
    </source>
</evidence>
<dbReference type="RefSeq" id="XP_019969862.1">
    <property type="nucleotide sequence ID" value="XM_020114132.1"/>
</dbReference>
<gene>
    <name evidence="7" type="ORF">PRSY57_0003600A</name>
</gene>
<keyword evidence="1" id="KW-0723">Serine/threonine-protein kinase</keyword>
<dbReference type="InterPro" id="IPR011009">
    <property type="entry name" value="Kinase-like_dom_sf"/>
</dbReference>
<keyword evidence="4 7" id="KW-0418">Kinase</keyword>
<dbReference type="SUPFAM" id="SSF56112">
    <property type="entry name" value="Protein kinase-like (PK-like)"/>
    <property type="match status" value="1"/>
</dbReference>
<keyword evidence="3" id="KW-0547">Nucleotide-binding</keyword>
<dbReference type="GO" id="GO:0005634">
    <property type="term" value="C:nucleus"/>
    <property type="evidence" value="ECO:0007669"/>
    <property type="project" value="TreeGrafter"/>
</dbReference>
<evidence type="ECO:0000256" key="4">
    <source>
        <dbReference type="ARBA" id="ARBA00022777"/>
    </source>
</evidence>
<dbReference type="PANTHER" id="PTHR24345:SF91">
    <property type="entry name" value="SERINE_THREONINE-PROTEIN KINASE PLK4"/>
    <property type="match status" value="1"/>
</dbReference>
<dbReference type="PANTHER" id="PTHR24345">
    <property type="entry name" value="SERINE/THREONINE-PROTEIN KINASE PLK"/>
    <property type="match status" value="1"/>
</dbReference>
<dbReference type="EMBL" id="LVLA01000062">
    <property type="protein sequence ID" value="KYN93560.1"/>
    <property type="molecule type" value="Genomic_DNA"/>
</dbReference>
<dbReference type="Proteomes" id="UP000076359">
    <property type="component" value="Unassembled WGS sequence"/>
</dbReference>
<dbReference type="KEGG" id="prei:PRSY57_0003600A"/>
<proteinExistence type="predicted"/>
<reference evidence="7 8" key="1">
    <citation type="journal article" date="2016" name="Nat. Commun.">
        <title>Genomes of cryptic chimpanzee Plasmodium species reveal key evolutionary events leading to human malaria.</title>
        <authorList>
            <person name="Sundararaman S.A."/>
            <person name="Plenderleith L.J."/>
            <person name="Liu W."/>
            <person name="Loy D.E."/>
            <person name="Learn G.H."/>
            <person name="Li Y."/>
            <person name="Shaw K.S."/>
            <person name="Ayouba A."/>
            <person name="Peeters M."/>
            <person name="Speede S."/>
            <person name="Shaw G.M."/>
            <person name="Bushman F.D."/>
            <person name="Brisson D."/>
            <person name="Rayner J.C."/>
            <person name="Sharp P.M."/>
            <person name="Hahn B.H."/>
        </authorList>
    </citation>
    <scope>NUCLEOTIDE SEQUENCE [LARGE SCALE GENOMIC DNA]</scope>
    <source>
        <strain evidence="7 8">SY57</strain>
    </source>
</reference>
<comment type="caution">
    <text evidence="7">The sequence shown here is derived from an EMBL/GenBank/DDBJ whole genome shotgun (WGS) entry which is preliminary data.</text>
</comment>
<protein>
    <submittedName>
        <fullName evidence="7">Protein kinase, putative</fullName>
    </submittedName>
</protein>
<evidence type="ECO:0000256" key="2">
    <source>
        <dbReference type="ARBA" id="ARBA00022679"/>
    </source>
</evidence>
<dbReference type="AlphaFoldDB" id="A0A151L3M1"/>
<dbReference type="VEuPathDB" id="PlasmoDB:PRG01_0314800"/>
<feature type="domain" description="Protein kinase" evidence="6">
    <location>
        <begin position="1"/>
        <end position="221"/>
    </location>
</feature>
<feature type="non-terminal residue" evidence="7">
    <location>
        <position position="1"/>
    </location>
</feature>
<dbReference type="GO" id="GO:0005524">
    <property type="term" value="F:ATP binding"/>
    <property type="evidence" value="ECO:0007669"/>
    <property type="project" value="UniProtKB-KW"/>
</dbReference>
<dbReference type="GO" id="GO:0004674">
    <property type="term" value="F:protein serine/threonine kinase activity"/>
    <property type="evidence" value="ECO:0007669"/>
    <property type="project" value="UniProtKB-KW"/>
</dbReference>
<keyword evidence="2" id="KW-0808">Transferase</keyword>
<evidence type="ECO:0000313" key="7">
    <source>
        <dbReference type="EMBL" id="KYN93560.1"/>
    </source>
</evidence>
<dbReference type="PROSITE" id="PS50011">
    <property type="entry name" value="PROTEIN_KINASE_DOM"/>
    <property type="match status" value="1"/>
</dbReference>
<evidence type="ECO:0000256" key="5">
    <source>
        <dbReference type="ARBA" id="ARBA00022840"/>
    </source>
</evidence>
<feature type="non-terminal residue" evidence="7">
    <location>
        <position position="221"/>
    </location>
</feature>
<keyword evidence="5" id="KW-0067">ATP-binding</keyword>
<dbReference type="Gene3D" id="1.10.510.10">
    <property type="entry name" value="Transferase(Phosphotransferase) domain 1"/>
    <property type="match status" value="1"/>
</dbReference>
<sequence length="221" mass="26425">EMAKDKVQEDPLSEYYYRDSMSGHSNILSCDNIFDDNLYIYMVMPFAVHGDLFEVMKNRNKCFNEEEARYLFHQILLAIKFLHSKKMALRDISLENILLFENEKNGLIYPVLNDPGQAIYFNVNKRNNVILEDYKKMFGKIFRPPEIYMKCKYDPTKVDIFCVGYILYFCLTKHELFKCSLDKDVYWKMFKNKNYKQLLKEKKGLHLSKQVIDLIFNCLHP</sequence>
<dbReference type="SMART" id="SM00220">
    <property type="entry name" value="S_TKc"/>
    <property type="match status" value="1"/>
</dbReference>
<organism evidence="7 8">
    <name type="scientific">Plasmodium reichenowi</name>
    <dbReference type="NCBI Taxonomy" id="5854"/>
    <lineage>
        <taxon>Eukaryota</taxon>
        <taxon>Sar</taxon>
        <taxon>Alveolata</taxon>
        <taxon>Apicomplexa</taxon>
        <taxon>Aconoidasida</taxon>
        <taxon>Haemosporida</taxon>
        <taxon>Plasmodiidae</taxon>
        <taxon>Plasmodium</taxon>
        <taxon>Plasmodium (Laverania)</taxon>
    </lineage>
</organism>
<name>A0A151L3M1_PLARE</name>